<protein>
    <submittedName>
        <fullName evidence="6">Putative transcriptional regulator</fullName>
    </submittedName>
</protein>
<dbReference type="GO" id="GO:0003677">
    <property type="term" value="F:DNA binding"/>
    <property type="evidence" value="ECO:0007669"/>
    <property type="project" value="UniProtKB-KW"/>
</dbReference>
<dbReference type="SUPFAM" id="SSF53850">
    <property type="entry name" value="Periplasmic binding protein-like II"/>
    <property type="match status" value="1"/>
</dbReference>
<dbReference type="PANTHER" id="PTHR30346">
    <property type="entry name" value="TRANSCRIPTIONAL DUAL REGULATOR HCAR-RELATED"/>
    <property type="match status" value="1"/>
</dbReference>
<evidence type="ECO:0000259" key="5">
    <source>
        <dbReference type="PROSITE" id="PS50931"/>
    </source>
</evidence>
<dbReference type="PRINTS" id="PR00039">
    <property type="entry name" value="HTHLYSR"/>
</dbReference>
<reference evidence="6" key="2">
    <citation type="journal article" date="2013" name="Biotechnol. Biofuels">
        <title>Mining for hemicellulases in the fungus-growing termite Pseudacanthotermes militaris using functional metagenomics.</title>
        <authorList>
            <person name="Bastien G."/>
            <person name="Arnal G."/>
            <person name="Bozonnet S."/>
            <person name="Laguerre S."/>
            <person name="Ferreira F."/>
            <person name="Faure R."/>
            <person name="Henrissat B."/>
            <person name="Lefevre F."/>
            <person name="Robe P."/>
            <person name="Bouchez O."/>
            <person name="Noirot C."/>
            <person name="Dumon C."/>
            <person name="O'Donohue M."/>
        </authorList>
    </citation>
    <scope>NUCLEOTIDE SEQUENCE</scope>
</reference>
<gene>
    <name evidence="6" type="ORF">BN138_980</name>
</gene>
<keyword evidence="3" id="KW-0238">DNA-binding</keyword>
<dbReference type="PROSITE" id="PS50931">
    <property type="entry name" value="HTH_LYSR"/>
    <property type="match status" value="1"/>
</dbReference>
<evidence type="ECO:0000313" key="6">
    <source>
        <dbReference type="EMBL" id="CCO21792.1"/>
    </source>
</evidence>
<keyword evidence="4" id="KW-0804">Transcription</keyword>
<dbReference type="Pfam" id="PF00126">
    <property type="entry name" value="HTH_1"/>
    <property type="match status" value="1"/>
</dbReference>
<dbReference type="InterPro" id="IPR036390">
    <property type="entry name" value="WH_DNA-bd_sf"/>
</dbReference>
<dbReference type="Gene3D" id="1.10.10.10">
    <property type="entry name" value="Winged helix-like DNA-binding domain superfamily/Winged helix DNA-binding domain"/>
    <property type="match status" value="1"/>
</dbReference>
<dbReference type="EMBL" id="HF548330">
    <property type="protein sequence ID" value="CCO21792.1"/>
    <property type="molecule type" value="Genomic_DNA"/>
</dbReference>
<evidence type="ECO:0000256" key="4">
    <source>
        <dbReference type="ARBA" id="ARBA00023163"/>
    </source>
</evidence>
<dbReference type="Gene3D" id="3.40.190.10">
    <property type="entry name" value="Periplasmic binding protein-like II"/>
    <property type="match status" value="2"/>
</dbReference>
<evidence type="ECO:0000256" key="2">
    <source>
        <dbReference type="ARBA" id="ARBA00023015"/>
    </source>
</evidence>
<dbReference type="PANTHER" id="PTHR30346:SF28">
    <property type="entry name" value="HTH-TYPE TRANSCRIPTIONAL REGULATOR CYNR"/>
    <property type="match status" value="1"/>
</dbReference>
<dbReference type="AlphaFoldDB" id="S0DET2"/>
<dbReference type="FunFam" id="1.10.10.10:FF:000001">
    <property type="entry name" value="LysR family transcriptional regulator"/>
    <property type="match status" value="1"/>
</dbReference>
<name>S0DET2_9ZZZZ</name>
<reference evidence="6" key="1">
    <citation type="submission" date="2012-10" db="EMBL/GenBank/DDBJ databases">
        <authorList>
            <person name="Sandrine L."/>
        </authorList>
    </citation>
    <scope>NUCLEOTIDE SEQUENCE</scope>
</reference>
<dbReference type="SUPFAM" id="SSF46785">
    <property type="entry name" value="Winged helix' DNA-binding domain"/>
    <property type="match status" value="1"/>
</dbReference>
<evidence type="ECO:0000256" key="1">
    <source>
        <dbReference type="ARBA" id="ARBA00009437"/>
    </source>
</evidence>
<comment type="similarity">
    <text evidence="1">Belongs to the LysR transcriptional regulatory family.</text>
</comment>
<keyword evidence="2" id="KW-0805">Transcription regulation</keyword>
<accession>S0DET2</accession>
<dbReference type="InterPro" id="IPR036388">
    <property type="entry name" value="WH-like_DNA-bd_sf"/>
</dbReference>
<sequence>MYNTQLDVFVCVADCGSFTRAAEKLYVSATAVMKQINALEEHLGLKLVERTHHGVRLTAAGESIYRDAKVMFDYSQKAVARARLLMDSTGITFCVGTSMLNPCKVFMDLWYQLDDTFPGYKLHIVPFEDNHEGILAEIDALGIKYDFLVGVCDSAEWLSRCCFFQLGEYRRCCAVPFKHRLAGKKKLSLADLHGETLMMVKRGDSPINDAERDEIEQNHPQIRIVDTPHFYDIEVFNHSEQNGYILSSIECWGDIHPSLVTIPIDWGGTIPYGLLYALEPDPDVLRVVDAIKAMRK</sequence>
<dbReference type="InterPro" id="IPR000847">
    <property type="entry name" value="LysR_HTH_N"/>
</dbReference>
<feature type="domain" description="HTH lysR-type" evidence="5">
    <location>
        <begin position="1"/>
        <end position="58"/>
    </location>
</feature>
<evidence type="ECO:0000256" key="3">
    <source>
        <dbReference type="ARBA" id="ARBA00023125"/>
    </source>
</evidence>
<dbReference type="GO" id="GO:0003700">
    <property type="term" value="F:DNA-binding transcription factor activity"/>
    <property type="evidence" value="ECO:0007669"/>
    <property type="project" value="InterPro"/>
</dbReference>
<proteinExistence type="inferred from homology"/>
<organism evidence="6">
    <name type="scientific">termite gut metagenome</name>
    <dbReference type="NCBI Taxonomy" id="433724"/>
    <lineage>
        <taxon>unclassified sequences</taxon>
        <taxon>metagenomes</taxon>
        <taxon>organismal metagenomes</taxon>
    </lineage>
</organism>
<dbReference type="GO" id="GO:0032993">
    <property type="term" value="C:protein-DNA complex"/>
    <property type="evidence" value="ECO:0007669"/>
    <property type="project" value="TreeGrafter"/>
</dbReference>